<sequence>MAVPARIKRQGNSTYLFIRFNGWSSTNPIANLMMEKYLRDTLPAAKMPVMKRMLETGTIPMAKLEQSKLDSLNKTTGMLTPAQVLRRYFH</sequence>
<reference evidence="1 2" key="1">
    <citation type="submission" date="2018-03" db="EMBL/GenBank/DDBJ databases">
        <title>Genomic Encyclopedia of Archaeal and Bacterial Type Strains, Phase II (KMG-II): from individual species to whole genera.</title>
        <authorList>
            <person name="Goeker M."/>
        </authorList>
    </citation>
    <scope>NUCLEOTIDE SEQUENCE [LARGE SCALE GENOMIC DNA]</scope>
    <source>
        <strain evidence="1 2">DSM 24859</strain>
    </source>
</reference>
<dbReference type="RefSeq" id="WP_106529173.1">
    <property type="nucleotide sequence ID" value="NZ_PYAW01000003.1"/>
</dbReference>
<gene>
    <name evidence="1" type="ORF">CLV51_103365</name>
</gene>
<dbReference type="AlphaFoldDB" id="A0A2P8HJI9"/>
<dbReference type="Proteomes" id="UP000240971">
    <property type="component" value="Unassembled WGS sequence"/>
</dbReference>
<accession>A0A2P8HJI9</accession>
<keyword evidence="2" id="KW-1185">Reference proteome</keyword>
<evidence type="ECO:0000313" key="1">
    <source>
        <dbReference type="EMBL" id="PSL46387.1"/>
    </source>
</evidence>
<organism evidence="1 2">
    <name type="scientific">Chitinophaga niastensis</name>
    <dbReference type="NCBI Taxonomy" id="536980"/>
    <lineage>
        <taxon>Bacteria</taxon>
        <taxon>Pseudomonadati</taxon>
        <taxon>Bacteroidota</taxon>
        <taxon>Chitinophagia</taxon>
        <taxon>Chitinophagales</taxon>
        <taxon>Chitinophagaceae</taxon>
        <taxon>Chitinophaga</taxon>
    </lineage>
</organism>
<protein>
    <submittedName>
        <fullName evidence="1">Uncharacterized protein</fullName>
    </submittedName>
</protein>
<proteinExistence type="predicted"/>
<dbReference type="EMBL" id="PYAW01000003">
    <property type="protein sequence ID" value="PSL46387.1"/>
    <property type="molecule type" value="Genomic_DNA"/>
</dbReference>
<evidence type="ECO:0000313" key="2">
    <source>
        <dbReference type="Proteomes" id="UP000240971"/>
    </source>
</evidence>
<name>A0A2P8HJI9_CHINA</name>
<comment type="caution">
    <text evidence="1">The sequence shown here is derived from an EMBL/GenBank/DDBJ whole genome shotgun (WGS) entry which is preliminary data.</text>
</comment>